<dbReference type="AlphaFoldDB" id="A0A385D4G4"/>
<reference evidence="2 3" key="1">
    <citation type="submission" date="2018-08" db="EMBL/GenBank/DDBJ databases">
        <authorList>
            <person name="Ferrada E.E."/>
            <person name="Latorre B.A."/>
        </authorList>
    </citation>
    <scope>NUCLEOTIDE SEQUENCE [LARGE SCALE GENOMIC DNA]</scope>
    <source>
        <strain evidence="2 3">VK-A60T</strain>
    </source>
</reference>
<dbReference type="SUPFAM" id="SSF69318">
    <property type="entry name" value="Integrin alpha N-terminal domain"/>
    <property type="match status" value="1"/>
</dbReference>
<dbReference type="InterPro" id="IPR013517">
    <property type="entry name" value="FG-GAP"/>
</dbReference>
<dbReference type="SUPFAM" id="SSF50370">
    <property type="entry name" value="Ricin B-like lectins"/>
    <property type="match status" value="1"/>
</dbReference>
<dbReference type="RefSeq" id="WP_117348414.1">
    <property type="nucleotide sequence ID" value="NZ_CP031742.1"/>
</dbReference>
<dbReference type="InterPro" id="IPR035992">
    <property type="entry name" value="Ricin_B-like_lectins"/>
</dbReference>
<dbReference type="Pfam" id="PF13517">
    <property type="entry name" value="FG-GAP_3"/>
    <property type="match status" value="1"/>
</dbReference>
<dbReference type="EMBL" id="CP031742">
    <property type="protein sequence ID" value="AXQ53292.1"/>
    <property type="molecule type" value="Genomic_DNA"/>
</dbReference>
<evidence type="ECO:0008006" key="4">
    <source>
        <dbReference type="Google" id="ProtNLM"/>
    </source>
</evidence>
<dbReference type="GeneID" id="300112752"/>
<organism evidence="2 3">
    <name type="scientific">Streptomyces koyangensis</name>
    <dbReference type="NCBI Taxonomy" id="188770"/>
    <lineage>
        <taxon>Bacteria</taxon>
        <taxon>Bacillati</taxon>
        <taxon>Actinomycetota</taxon>
        <taxon>Actinomycetes</taxon>
        <taxon>Kitasatosporales</taxon>
        <taxon>Streptomycetaceae</taxon>
        <taxon>Streptomyces</taxon>
        <taxon>Streptomyces aurantiacus group</taxon>
    </lineage>
</organism>
<evidence type="ECO:0000313" key="3">
    <source>
        <dbReference type="Proteomes" id="UP000259636"/>
    </source>
</evidence>
<accession>A0A385D4G4</accession>
<sequence>MPVPIEELKLDIVHDATGQTIAARAGAAAGPALVVREVPQDEPRPERWQLVPVQAAPGGQDAEDPAWVVRDAGGGLVLDTPAAPGGAVRREKAAAGRKGQQWRFVPVEGEAGLYVIEGVQDGSVLELGEPAEDGTPVVLGVRDEEAAGQRWRLVPAEPARTSEPVLRYAPLSHWNGRRSWRLGPSPALRPVPGATPAFSDVLLVLERYGNAKEAGAWASPDAVLPAPARPVTGGQPGGWAGPGARFLADVTGTGRQELVGFDPAKGAMASAGRGDGTFADEPRVLRPAAPAPHPADLLTVASLNGEDRPALLVLGADGVRTCAQGDDGTFTPPSGELALKAFGHGAQAGGWRADRHPRFLTDTTGDGRLDLVGCHDDGVWVSLQDEDGKFAPLSDEPALRAFGHAEDAGGWQADRHPRFLTDTTGDGRLDLVGCHDDGVWVSLQDQDGTFAEPLYVLDEFGVEQGWSSVTEHPRFLLATTPDGPADLVGFGPQGVVVARGRGDGTFGPARLVLNDFGQAQGWTGARHPRLLADVTGDGLLDIVGFGDEGVWVAHGRGEGRFEQAQFVCRGFGYADDAGAWRVGRHPRFLADVTGDGRLDLVGFGGPGVYVARNLFRHFRTR</sequence>
<name>A0A385D4G4_9ACTN</name>
<dbReference type="Proteomes" id="UP000259636">
    <property type="component" value="Chromosome"/>
</dbReference>
<evidence type="ECO:0000256" key="1">
    <source>
        <dbReference type="ARBA" id="ARBA00022729"/>
    </source>
</evidence>
<dbReference type="KEGG" id="sky:D0C37_00610"/>
<gene>
    <name evidence="2" type="ORF">D0C37_00610</name>
</gene>
<evidence type="ECO:0000313" key="2">
    <source>
        <dbReference type="EMBL" id="AXQ53292.1"/>
    </source>
</evidence>
<protein>
    <recommendedName>
        <fullName evidence="4">Ricin B lectin domain-containing protein</fullName>
    </recommendedName>
</protein>
<keyword evidence="1" id="KW-0732">Signal</keyword>
<dbReference type="InterPro" id="IPR028994">
    <property type="entry name" value="Integrin_alpha_N"/>
</dbReference>
<proteinExistence type="predicted"/>
<dbReference type="Gene3D" id="2.80.10.50">
    <property type="match status" value="1"/>
</dbReference>